<gene>
    <name evidence="1" type="ORF">LEP1GSC060_3929</name>
</gene>
<dbReference type="EMBL" id="AOHC02000021">
    <property type="protein sequence ID" value="EMY78505.1"/>
    <property type="molecule type" value="Genomic_DNA"/>
</dbReference>
<sequence length="38" mass="4407">MLNLLSVIRIEGLLANVRSRLKRIDPEKIVRTKIFSLT</sequence>
<comment type="caution">
    <text evidence="1">The sequence shown here is derived from an EMBL/GenBank/DDBJ whole genome shotgun (WGS) entry which is preliminary data.</text>
</comment>
<accession>N1WHV4</accession>
<keyword evidence="2" id="KW-1185">Reference proteome</keyword>
<dbReference type="Proteomes" id="UP000012313">
    <property type="component" value="Unassembled WGS sequence"/>
</dbReference>
<evidence type="ECO:0000313" key="2">
    <source>
        <dbReference type="Proteomes" id="UP000012313"/>
    </source>
</evidence>
<proteinExistence type="predicted"/>
<evidence type="ECO:0000313" key="1">
    <source>
        <dbReference type="EMBL" id="EMY78505.1"/>
    </source>
</evidence>
<protein>
    <submittedName>
        <fullName evidence="1">Uncharacterized protein</fullName>
    </submittedName>
</protein>
<name>N1WHV4_9LEPT</name>
<organism evidence="1 2">
    <name type="scientific">Leptospira weilii serovar Ranarum str. ICFT</name>
    <dbReference type="NCBI Taxonomy" id="1218598"/>
    <lineage>
        <taxon>Bacteria</taxon>
        <taxon>Pseudomonadati</taxon>
        <taxon>Spirochaetota</taxon>
        <taxon>Spirochaetia</taxon>
        <taxon>Leptospirales</taxon>
        <taxon>Leptospiraceae</taxon>
        <taxon>Leptospira</taxon>
    </lineage>
</organism>
<reference evidence="1" key="1">
    <citation type="submission" date="2013-03" db="EMBL/GenBank/DDBJ databases">
        <authorList>
            <person name="Harkins D.M."/>
            <person name="Durkin A.S."/>
            <person name="Brinkac L.M."/>
            <person name="Haft D.H."/>
            <person name="Selengut J.D."/>
            <person name="Sanka R."/>
            <person name="DePew J."/>
            <person name="Purushe J."/>
            <person name="Hartskeerl R.A."/>
            <person name="Ahmed A."/>
            <person name="van der Linden H."/>
            <person name="Goris M.G.A."/>
            <person name="Vinetz J.M."/>
            <person name="Sutton G.G."/>
            <person name="Nierman W.C."/>
            <person name="Fouts D.E."/>
        </authorList>
    </citation>
    <scope>NUCLEOTIDE SEQUENCE [LARGE SCALE GENOMIC DNA]</scope>
    <source>
        <strain evidence="1">ICFT</strain>
    </source>
</reference>
<dbReference type="STRING" id="1218598.LEP1GSC060_3929"/>
<dbReference type="AlphaFoldDB" id="N1WHV4"/>